<reference evidence="2" key="3">
    <citation type="submission" date="2024-01" db="EMBL/GenBank/DDBJ databases">
        <authorList>
            <person name="Coelho M.A."/>
            <person name="David-Palma M."/>
            <person name="Shea T."/>
            <person name="Sun S."/>
            <person name="Cuomo C.A."/>
            <person name="Heitman J."/>
        </authorList>
    </citation>
    <scope>NUCLEOTIDE SEQUENCE</scope>
    <source>
        <strain evidence="2">CBS 7841</strain>
    </source>
</reference>
<proteinExistence type="predicted"/>
<dbReference type="AlphaFoldDB" id="A0AAJ8JRJ3"/>
<organism evidence="2 3">
    <name type="scientific">Cryptococcus depauperatus CBS 7841</name>
    <dbReference type="NCBI Taxonomy" id="1295531"/>
    <lineage>
        <taxon>Eukaryota</taxon>
        <taxon>Fungi</taxon>
        <taxon>Dikarya</taxon>
        <taxon>Basidiomycota</taxon>
        <taxon>Agaricomycotina</taxon>
        <taxon>Tremellomycetes</taxon>
        <taxon>Tremellales</taxon>
        <taxon>Cryptococcaceae</taxon>
        <taxon>Cryptococcus</taxon>
    </lineage>
</organism>
<dbReference type="EMBL" id="CP143785">
    <property type="protein sequence ID" value="WVN87096.1"/>
    <property type="molecule type" value="Genomic_DNA"/>
</dbReference>
<dbReference type="RefSeq" id="XP_066067796.1">
    <property type="nucleotide sequence ID" value="XM_066211699.1"/>
</dbReference>
<reference evidence="2" key="1">
    <citation type="submission" date="2016-06" db="EMBL/GenBank/DDBJ databases">
        <authorList>
            <person name="Cuomo C."/>
            <person name="Litvintseva A."/>
            <person name="Heitman J."/>
            <person name="Chen Y."/>
            <person name="Sun S."/>
            <person name="Springer D."/>
            <person name="Dromer F."/>
            <person name="Young S."/>
            <person name="Zeng Q."/>
            <person name="Chapman S."/>
            <person name="Gujja S."/>
            <person name="Saif S."/>
            <person name="Birren B."/>
        </authorList>
    </citation>
    <scope>NUCLEOTIDE SEQUENCE</scope>
    <source>
        <strain evidence="2">CBS 7841</strain>
    </source>
</reference>
<sequence length="200" mass="22608">MSLMQRNRESDERYDPNDSRITGNSDTRDEATKLKDAKKTIANFCEGVEDKLFALAWKKGYNVPPYSDIIPTLEEDYIKLKRTMWLKDRQGMLRQSSHFISVITGVRSGEDMGDSKFKEELEALEENASALDSKLRNEPRLFQWGVREEGDTDPRWTSGATIVARSARYGYDPTLRDGPDPTSEGIGEVDGDDMNSSVGI</sequence>
<name>A0AAJ8JRJ3_9TREE</name>
<feature type="region of interest" description="Disordered" evidence="1">
    <location>
        <begin position="1"/>
        <end position="27"/>
    </location>
</feature>
<dbReference type="KEGG" id="cdep:91086484"/>
<evidence type="ECO:0000313" key="3">
    <source>
        <dbReference type="Proteomes" id="UP000094043"/>
    </source>
</evidence>
<keyword evidence="3" id="KW-1185">Reference proteome</keyword>
<dbReference type="GeneID" id="91086484"/>
<feature type="region of interest" description="Disordered" evidence="1">
    <location>
        <begin position="170"/>
        <end position="200"/>
    </location>
</feature>
<protein>
    <submittedName>
        <fullName evidence="2">Uncharacterized protein</fullName>
    </submittedName>
</protein>
<dbReference type="Proteomes" id="UP000094043">
    <property type="component" value="Chromosome 2"/>
</dbReference>
<accession>A0AAJ8JRJ3</accession>
<feature type="compositionally biased region" description="Basic and acidic residues" evidence="1">
    <location>
        <begin position="1"/>
        <end position="18"/>
    </location>
</feature>
<evidence type="ECO:0000313" key="2">
    <source>
        <dbReference type="EMBL" id="WVN87096.1"/>
    </source>
</evidence>
<evidence type="ECO:0000256" key="1">
    <source>
        <dbReference type="SAM" id="MobiDB-lite"/>
    </source>
</evidence>
<gene>
    <name evidence="2" type="ORF">L203_102272</name>
</gene>
<reference evidence="2" key="2">
    <citation type="journal article" date="2022" name="Elife">
        <title>Obligate sexual reproduction of a homothallic fungus closely related to the Cryptococcus pathogenic species complex.</title>
        <authorList>
            <person name="Passer A.R."/>
            <person name="Clancey S.A."/>
            <person name="Shea T."/>
            <person name="David-Palma M."/>
            <person name="Averette A.F."/>
            <person name="Boekhout T."/>
            <person name="Porcel B.M."/>
            <person name="Nowrousian M."/>
            <person name="Cuomo C.A."/>
            <person name="Sun S."/>
            <person name="Heitman J."/>
            <person name="Coelho M.A."/>
        </authorList>
    </citation>
    <scope>NUCLEOTIDE SEQUENCE</scope>
    <source>
        <strain evidence="2">CBS 7841</strain>
    </source>
</reference>